<reference evidence="1 2" key="1">
    <citation type="journal article" date="2019" name="Sci. Rep.">
        <title>Orb-weaving spider Araneus ventricosus genome elucidates the spidroin gene catalogue.</title>
        <authorList>
            <person name="Kono N."/>
            <person name="Nakamura H."/>
            <person name="Ohtoshi R."/>
            <person name="Moran D.A.P."/>
            <person name="Shinohara A."/>
            <person name="Yoshida Y."/>
            <person name="Fujiwara M."/>
            <person name="Mori M."/>
            <person name="Tomita M."/>
            <person name="Arakawa K."/>
        </authorList>
    </citation>
    <scope>NUCLEOTIDE SEQUENCE [LARGE SCALE GENOMIC DNA]</scope>
</reference>
<organism evidence="1 2">
    <name type="scientific">Araneus ventricosus</name>
    <name type="common">Orbweaver spider</name>
    <name type="synonym">Epeira ventricosa</name>
    <dbReference type="NCBI Taxonomy" id="182803"/>
    <lineage>
        <taxon>Eukaryota</taxon>
        <taxon>Metazoa</taxon>
        <taxon>Ecdysozoa</taxon>
        <taxon>Arthropoda</taxon>
        <taxon>Chelicerata</taxon>
        <taxon>Arachnida</taxon>
        <taxon>Araneae</taxon>
        <taxon>Araneomorphae</taxon>
        <taxon>Entelegynae</taxon>
        <taxon>Araneoidea</taxon>
        <taxon>Araneidae</taxon>
        <taxon>Araneus</taxon>
    </lineage>
</organism>
<keyword evidence="2" id="KW-1185">Reference proteome</keyword>
<evidence type="ECO:0000313" key="2">
    <source>
        <dbReference type="Proteomes" id="UP000499080"/>
    </source>
</evidence>
<sequence length="28" mass="2986">MSRGRLRMSLTITSATADISSPFSAELS</sequence>
<dbReference type="AlphaFoldDB" id="A0A4Y2X4J3"/>
<proteinExistence type="predicted"/>
<feature type="non-terminal residue" evidence="1">
    <location>
        <position position="28"/>
    </location>
</feature>
<gene>
    <name evidence="1" type="ORF">AVEN_11325_1</name>
</gene>
<dbReference type="EMBL" id="BGPR01070370">
    <property type="protein sequence ID" value="GBO43814.1"/>
    <property type="molecule type" value="Genomic_DNA"/>
</dbReference>
<name>A0A4Y2X4J3_ARAVE</name>
<dbReference type="Proteomes" id="UP000499080">
    <property type="component" value="Unassembled WGS sequence"/>
</dbReference>
<accession>A0A4Y2X4J3</accession>
<protein>
    <submittedName>
        <fullName evidence="1">Uncharacterized protein</fullName>
    </submittedName>
</protein>
<comment type="caution">
    <text evidence="1">The sequence shown here is derived from an EMBL/GenBank/DDBJ whole genome shotgun (WGS) entry which is preliminary data.</text>
</comment>
<evidence type="ECO:0000313" key="1">
    <source>
        <dbReference type="EMBL" id="GBO43814.1"/>
    </source>
</evidence>